<evidence type="ECO:0000259" key="2">
    <source>
        <dbReference type="Pfam" id="PF08718"/>
    </source>
</evidence>
<dbReference type="AlphaFoldDB" id="A0A6M2DF26"/>
<dbReference type="SUPFAM" id="SSF110004">
    <property type="entry name" value="Glycolipid transfer protein, GLTP"/>
    <property type="match status" value="1"/>
</dbReference>
<dbReference type="GO" id="GO:0032691">
    <property type="term" value="P:negative regulation of interleukin-1 beta production"/>
    <property type="evidence" value="ECO:0007669"/>
    <property type="project" value="UniProtKB-ARBA"/>
</dbReference>
<dbReference type="PANTHER" id="PTHR10219:SF43">
    <property type="entry name" value="GLYCOLIPID TRANSFER PROTEIN DOMAIN-CONTAINING PROTEIN"/>
    <property type="match status" value="1"/>
</dbReference>
<evidence type="ECO:0000313" key="3">
    <source>
        <dbReference type="EMBL" id="NOV44885.1"/>
    </source>
</evidence>
<accession>A0A6M2DF26</accession>
<proteinExistence type="inferred from homology"/>
<dbReference type="PANTHER" id="PTHR10219">
    <property type="entry name" value="GLYCOLIPID TRANSFER PROTEIN-RELATED"/>
    <property type="match status" value="1"/>
</dbReference>
<reference evidence="3" key="1">
    <citation type="submission" date="2020-03" db="EMBL/GenBank/DDBJ databases">
        <title>Transcriptomic Profiling of the Digestive Tract of the Rat Flea, Xenopsylla cheopis, Following Blood Feeding and Infection with Yersinia pestis.</title>
        <authorList>
            <person name="Bland D.M."/>
            <person name="Martens C.A."/>
            <person name="Virtaneva K."/>
            <person name="Kanakabandi K."/>
            <person name="Long D."/>
            <person name="Rosenke R."/>
            <person name="Saturday G.A."/>
            <person name="Hoyt F.H."/>
            <person name="Bruno D.P."/>
            <person name="Ribeiro J.M.C."/>
            <person name="Hinnebusch J."/>
        </authorList>
    </citation>
    <scope>NUCLEOTIDE SEQUENCE</scope>
</reference>
<protein>
    <recommendedName>
        <fullName evidence="2">Glycolipid transfer protein domain-containing protein</fullName>
    </recommendedName>
</protein>
<dbReference type="GO" id="GO:0016020">
    <property type="term" value="C:membrane"/>
    <property type="evidence" value="ECO:0007669"/>
    <property type="project" value="TreeGrafter"/>
</dbReference>
<dbReference type="InterPro" id="IPR036497">
    <property type="entry name" value="GLTP_sf"/>
</dbReference>
<dbReference type="EMBL" id="GIIL01001159">
    <property type="protein sequence ID" value="NOV44885.1"/>
    <property type="molecule type" value="Transcribed_RNA"/>
</dbReference>
<sequence>MSDKNKIKFDLQKVHDHFQDSVKKANNDDVHLEPYINGYKELYKFFQLMGTVFGFVSSDLKSKVDILENLLNDTNKGDNFLTFKSMIEYEKNNDLLDKEEYVSGSRTLLRLHRGLDFIREFLRALGELENCQKTSHVCQIAYNNTLAKYHPWLVKKGANVAMYTMPTREVLLKKVCGDEDDVQRAIAVLPDMLLITADVYKRTEDLYTNYDLHDLA</sequence>
<dbReference type="GO" id="GO:1902387">
    <property type="term" value="F:ceramide 1-phosphate binding"/>
    <property type="evidence" value="ECO:0007669"/>
    <property type="project" value="TreeGrafter"/>
</dbReference>
<organism evidence="3">
    <name type="scientific">Xenopsylla cheopis</name>
    <name type="common">Oriental rat flea</name>
    <name type="synonym">Pulex cheopis</name>
    <dbReference type="NCBI Taxonomy" id="163159"/>
    <lineage>
        <taxon>Eukaryota</taxon>
        <taxon>Metazoa</taxon>
        <taxon>Ecdysozoa</taxon>
        <taxon>Arthropoda</taxon>
        <taxon>Hexapoda</taxon>
        <taxon>Insecta</taxon>
        <taxon>Pterygota</taxon>
        <taxon>Neoptera</taxon>
        <taxon>Endopterygota</taxon>
        <taxon>Siphonaptera</taxon>
        <taxon>Pulicidae</taxon>
        <taxon>Xenopsyllinae</taxon>
        <taxon>Xenopsylla</taxon>
    </lineage>
</organism>
<dbReference type="GO" id="GO:0005829">
    <property type="term" value="C:cytosol"/>
    <property type="evidence" value="ECO:0007669"/>
    <property type="project" value="TreeGrafter"/>
</dbReference>
<evidence type="ECO:0000256" key="1">
    <source>
        <dbReference type="ARBA" id="ARBA00007148"/>
    </source>
</evidence>
<feature type="domain" description="Glycolipid transfer protein" evidence="2">
    <location>
        <begin position="30"/>
        <end position="176"/>
    </location>
</feature>
<comment type="similarity">
    <text evidence="1">Belongs to the GLTP family.</text>
</comment>
<dbReference type="GO" id="GO:1902388">
    <property type="term" value="F:ceramide 1-phosphate transfer activity"/>
    <property type="evidence" value="ECO:0007669"/>
    <property type="project" value="TreeGrafter"/>
</dbReference>
<dbReference type="InterPro" id="IPR014830">
    <property type="entry name" value="Glycolipid_transfer_prot_dom"/>
</dbReference>
<name>A0A6M2DF26_XENCH</name>
<dbReference type="Pfam" id="PF08718">
    <property type="entry name" value="GLTP"/>
    <property type="match status" value="1"/>
</dbReference>
<dbReference type="Gene3D" id="1.10.3520.10">
    <property type="entry name" value="Glycolipid transfer protein"/>
    <property type="match status" value="1"/>
</dbReference>
<dbReference type="FunFam" id="1.10.3520.10:FF:000002">
    <property type="entry name" value="Ceramide-1-phosphate transfer protein"/>
    <property type="match status" value="1"/>
</dbReference>